<sequence>MSTPSTTPQPAGPDAGTGRPVSRRLTLAAAATAVVAAVVAAVTLGGGGSPPSAAGADASPTGSTATTSAPAGESAAPTTAAPVPSPQTPTPTGPTSDADEGPPELPVVPLDAPAPVGNGVVATLPRIESIDASATGPGNIAGPALRVTVQVTNGTAEPLSLGGVVTNLYLGPDRTPASPVDDPSRAPFTGTVAPGASATGVYVFTVPADARSAVTVEVGYEAGAPLLQFTGPVG</sequence>
<evidence type="ECO:0000313" key="7">
    <source>
        <dbReference type="Proteomes" id="UP000471152"/>
    </source>
</evidence>
<feature type="compositionally biased region" description="Pro residues" evidence="2">
    <location>
        <begin position="83"/>
        <end position="92"/>
    </location>
</feature>
<evidence type="ECO:0000256" key="2">
    <source>
        <dbReference type="SAM" id="MobiDB-lite"/>
    </source>
</evidence>
<accession>A0A6P0HA76</accession>
<dbReference type="InterPro" id="IPR029050">
    <property type="entry name" value="Immunoprotect_excell_Ig-like"/>
</dbReference>
<dbReference type="Gene3D" id="2.60.40.1240">
    <property type="match status" value="1"/>
</dbReference>
<comment type="caution">
    <text evidence="5">The sequence shown here is derived from an EMBL/GenBank/DDBJ whole genome shotgun (WGS) entry which is preliminary data.</text>
</comment>
<feature type="transmembrane region" description="Helical" evidence="3">
    <location>
        <begin position="25"/>
        <end position="44"/>
    </location>
</feature>
<keyword evidence="3" id="KW-1133">Transmembrane helix</keyword>
<evidence type="ECO:0000313" key="6">
    <source>
        <dbReference type="Proteomes" id="UP000468828"/>
    </source>
</evidence>
<dbReference type="EMBL" id="JAAGWH010000033">
    <property type="protein sequence ID" value="NEK94848.1"/>
    <property type="molecule type" value="Genomic_DNA"/>
</dbReference>
<evidence type="ECO:0000313" key="4">
    <source>
        <dbReference type="EMBL" id="NEK94848.1"/>
    </source>
</evidence>
<evidence type="ECO:0000256" key="1">
    <source>
        <dbReference type="ARBA" id="ARBA00022729"/>
    </source>
</evidence>
<proteinExistence type="predicted"/>
<keyword evidence="6" id="KW-1185">Reference proteome</keyword>
<dbReference type="RefSeq" id="WP_163611417.1">
    <property type="nucleotide sequence ID" value="NZ_JAAGWB010000035.1"/>
</dbReference>
<dbReference type="PROSITE" id="PS51318">
    <property type="entry name" value="TAT"/>
    <property type="match status" value="1"/>
</dbReference>
<dbReference type="Proteomes" id="UP000471152">
    <property type="component" value="Unassembled WGS sequence"/>
</dbReference>
<dbReference type="AlphaFoldDB" id="A0A6P0HA76"/>
<reference evidence="5 7" key="2">
    <citation type="submission" date="2020-02" db="EMBL/GenBank/DDBJ databases">
        <title>The WGS of Modestobacter muralis DSM 100205.</title>
        <authorList>
            <person name="Jiang Z."/>
        </authorList>
    </citation>
    <scope>NUCLEOTIDE SEQUENCE [LARGE SCALE GENOMIC DNA]</scope>
    <source>
        <strain evidence="5 7">DSM 100205</strain>
    </source>
</reference>
<name>A0A6P0HA76_9ACTN</name>
<evidence type="ECO:0008006" key="8">
    <source>
        <dbReference type="Google" id="ProtNLM"/>
    </source>
</evidence>
<protein>
    <recommendedName>
        <fullName evidence="8">DUF4352 domain-containing protein</fullName>
    </recommendedName>
</protein>
<feature type="region of interest" description="Disordered" evidence="2">
    <location>
        <begin position="43"/>
        <end position="111"/>
    </location>
</feature>
<feature type="compositionally biased region" description="Low complexity" evidence="2">
    <location>
        <begin position="50"/>
        <end position="82"/>
    </location>
</feature>
<organism evidence="5 7">
    <name type="scientific">Modestobacter muralis</name>
    <dbReference type="NCBI Taxonomy" id="1608614"/>
    <lineage>
        <taxon>Bacteria</taxon>
        <taxon>Bacillati</taxon>
        <taxon>Actinomycetota</taxon>
        <taxon>Actinomycetes</taxon>
        <taxon>Geodermatophilales</taxon>
        <taxon>Geodermatophilaceae</taxon>
        <taxon>Modestobacter</taxon>
    </lineage>
</organism>
<keyword evidence="1" id="KW-0732">Signal</keyword>
<dbReference type="EMBL" id="JAAGWB010000035">
    <property type="protein sequence ID" value="NEN51736.1"/>
    <property type="molecule type" value="Genomic_DNA"/>
</dbReference>
<gene>
    <name evidence="5" type="ORF">G3R41_12455</name>
    <name evidence="4" type="ORF">GCU67_11800</name>
</gene>
<feature type="region of interest" description="Disordered" evidence="2">
    <location>
        <begin position="1"/>
        <end position="23"/>
    </location>
</feature>
<evidence type="ECO:0000313" key="5">
    <source>
        <dbReference type="EMBL" id="NEN51736.1"/>
    </source>
</evidence>
<dbReference type="InterPro" id="IPR006311">
    <property type="entry name" value="TAT_signal"/>
</dbReference>
<keyword evidence="3" id="KW-0472">Membrane</keyword>
<keyword evidence="3" id="KW-0812">Transmembrane</keyword>
<reference evidence="4 6" key="1">
    <citation type="submission" date="2020-01" db="EMBL/GenBank/DDBJ databases">
        <title>the WGS Modestobacter muralis CPCC 204518.</title>
        <authorList>
            <person name="Jiang Z."/>
        </authorList>
    </citation>
    <scope>NUCLEOTIDE SEQUENCE [LARGE SCALE GENOMIC DNA]</scope>
    <source>
        <strain evidence="4 6">DSM 100205</strain>
    </source>
</reference>
<evidence type="ECO:0000256" key="3">
    <source>
        <dbReference type="SAM" id="Phobius"/>
    </source>
</evidence>
<dbReference type="Proteomes" id="UP000468828">
    <property type="component" value="Unassembled WGS sequence"/>
</dbReference>